<dbReference type="AlphaFoldDB" id="L1IL99"/>
<dbReference type="KEGG" id="gtt:GUITHDRAFT_78472"/>
<protein>
    <recommendedName>
        <fullName evidence="2">RanBD1 domain-containing protein</fullName>
    </recommendedName>
</protein>
<reference evidence="4" key="3">
    <citation type="submission" date="2015-06" db="UniProtKB">
        <authorList>
            <consortium name="EnsemblProtists"/>
        </authorList>
    </citation>
    <scope>IDENTIFICATION</scope>
</reference>
<dbReference type="HOGENOM" id="CLU_067861_1_1_1"/>
<dbReference type="SUPFAM" id="SSF50729">
    <property type="entry name" value="PH domain-like"/>
    <property type="match status" value="1"/>
</dbReference>
<reference evidence="5" key="2">
    <citation type="submission" date="2012-11" db="EMBL/GenBank/DDBJ databases">
        <authorList>
            <person name="Kuo A."/>
            <person name="Curtis B.A."/>
            <person name="Tanifuji G."/>
            <person name="Burki F."/>
            <person name="Gruber A."/>
            <person name="Irimia M."/>
            <person name="Maruyama S."/>
            <person name="Arias M.C."/>
            <person name="Ball S.G."/>
            <person name="Gile G.H."/>
            <person name="Hirakawa Y."/>
            <person name="Hopkins J.F."/>
            <person name="Rensing S.A."/>
            <person name="Schmutz J."/>
            <person name="Symeonidi A."/>
            <person name="Elias M."/>
            <person name="Eveleigh R.J."/>
            <person name="Herman E.K."/>
            <person name="Klute M.J."/>
            <person name="Nakayama T."/>
            <person name="Obornik M."/>
            <person name="Reyes-Prieto A."/>
            <person name="Armbrust E.V."/>
            <person name="Aves S.J."/>
            <person name="Beiko R.G."/>
            <person name="Coutinho P."/>
            <person name="Dacks J.B."/>
            <person name="Durnford D.G."/>
            <person name="Fast N.M."/>
            <person name="Green B.R."/>
            <person name="Grisdale C."/>
            <person name="Hempe F."/>
            <person name="Henrissat B."/>
            <person name="Hoppner M.P."/>
            <person name="Ishida K.-I."/>
            <person name="Kim E."/>
            <person name="Koreny L."/>
            <person name="Kroth P.G."/>
            <person name="Liu Y."/>
            <person name="Malik S.-B."/>
            <person name="Maier U.G."/>
            <person name="McRose D."/>
            <person name="Mock T."/>
            <person name="Neilson J.A."/>
            <person name="Onodera N.T."/>
            <person name="Poole A.M."/>
            <person name="Pritham E.J."/>
            <person name="Richards T.A."/>
            <person name="Rocap G."/>
            <person name="Roy S.W."/>
            <person name="Sarai C."/>
            <person name="Schaack S."/>
            <person name="Shirato S."/>
            <person name="Slamovits C.H."/>
            <person name="Spencer D.F."/>
            <person name="Suzuki S."/>
            <person name="Worden A.Z."/>
            <person name="Zauner S."/>
            <person name="Barry K."/>
            <person name="Bell C."/>
            <person name="Bharti A.K."/>
            <person name="Crow J.A."/>
            <person name="Grimwood J."/>
            <person name="Kramer R."/>
            <person name="Lindquist E."/>
            <person name="Lucas S."/>
            <person name="Salamov A."/>
            <person name="McFadden G.I."/>
            <person name="Lane C.E."/>
            <person name="Keeling P.J."/>
            <person name="Gray M.W."/>
            <person name="Grigoriev I.V."/>
            <person name="Archibald J.M."/>
        </authorList>
    </citation>
    <scope>NUCLEOTIDE SEQUENCE</scope>
    <source>
        <strain evidence="5">CCMP2712</strain>
    </source>
</reference>
<dbReference type="EnsemblProtists" id="EKX37021">
    <property type="protein sequence ID" value="EKX37021"/>
    <property type="gene ID" value="GUITHDRAFT_78472"/>
</dbReference>
<feature type="compositionally biased region" description="Low complexity" evidence="1">
    <location>
        <begin position="201"/>
        <end position="210"/>
    </location>
</feature>
<evidence type="ECO:0000313" key="3">
    <source>
        <dbReference type="EMBL" id="EKX37021.1"/>
    </source>
</evidence>
<dbReference type="eggNOG" id="KOG0864">
    <property type="taxonomic scope" value="Eukaryota"/>
</dbReference>
<evidence type="ECO:0000313" key="5">
    <source>
        <dbReference type="Proteomes" id="UP000011087"/>
    </source>
</evidence>
<dbReference type="GeneID" id="17293799"/>
<dbReference type="InterPro" id="IPR045255">
    <property type="entry name" value="RanBP1-like"/>
</dbReference>
<name>L1IL99_GUITC</name>
<evidence type="ECO:0000259" key="2">
    <source>
        <dbReference type="PROSITE" id="PS50196"/>
    </source>
</evidence>
<dbReference type="PANTHER" id="PTHR23138:SF87">
    <property type="entry name" value="E3 SUMO-PROTEIN LIGASE RANBP2"/>
    <property type="match status" value="1"/>
</dbReference>
<keyword evidence="5" id="KW-1185">Reference proteome</keyword>
<dbReference type="SMART" id="SM00160">
    <property type="entry name" value="RanBD"/>
    <property type="match status" value="1"/>
</dbReference>
<reference evidence="3 5" key="1">
    <citation type="journal article" date="2012" name="Nature">
        <title>Algal genomes reveal evolutionary mosaicism and the fate of nucleomorphs.</title>
        <authorList>
            <consortium name="DOE Joint Genome Institute"/>
            <person name="Curtis B.A."/>
            <person name="Tanifuji G."/>
            <person name="Burki F."/>
            <person name="Gruber A."/>
            <person name="Irimia M."/>
            <person name="Maruyama S."/>
            <person name="Arias M.C."/>
            <person name="Ball S.G."/>
            <person name="Gile G.H."/>
            <person name="Hirakawa Y."/>
            <person name="Hopkins J.F."/>
            <person name="Kuo A."/>
            <person name="Rensing S.A."/>
            <person name="Schmutz J."/>
            <person name="Symeonidi A."/>
            <person name="Elias M."/>
            <person name="Eveleigh R.J."/>
            <person name="Herman E.K."/>
            <person name="Klute M.J."/>
            <person name="Nakayama T."/>
            <person name="Obornik M."/>
            <person name="Reyes-Prieto A."/>
            <person name="Armbrust E.V."/>
            <person name="Aves S.J."/>
            <person name="Beiko R.G."/>
            <person name="Coutinho P."/>
            <person name="Dacks J.B."/>
            <person name="Durnford D.G."/>
            <person name="Fast N.M."/>
            <person name="Green B.R."/>
            <person name="Grisdale C.J."/>
            <person name="Hempel F."/>
            <person name="Henrissat B."/>
            <person name="Hoppner M.P."/>
            <person name="Ishida K."/>
            <person name="Kim E."/>
            <person name="Koreny L."/>
            <person name="Kroth P.G."/>
            <person name="Liu Y."/>
            <person name="Malik S.B."/>
            <person name="Maier U.G."/>
            <person name="McRose D."/>
            <person name="Mock T."/>
            <person name="Neilson J.A."/>
            <person name="Onodera N.T."/>
            <person name="Poole A.M."/>
            <person name="Pritham E.J."/>
            <person name="Richards T.A."/>
            <person name="Rocap G."/>
            <person name="Roy S.W."/>
            <person name="Sarai C."/>
            <person name="Schaack S."/>
            <person name="Shirato S."/>
            <person name="Slamovits C.H."/>
            <person name="Spencer D.F."/>
            <person name="Suzuki S."/>
            <person name="Worden A.Z."/>
            <person name="Zauner S."/>
            <person name="Barry K."/>
            <person name="Bell C."/>
            <person name="Bharti A.K."/>
            <person name="Crow J.A."/>
            <person name="Grimwood J."/>
            <person name="Kramer R."/>
            <person name="Lindquist E."/>
            <person name="Lucas S."/>
            <person name="Salamov A."/>
            <person name="McFadden G.I."/>
            <person name="Lane C.E."/>
            <person name="Keeling P.J."/>
            <person name="Gray M.W."/>
            <person name="Grigoriev I.V."/>
            <person name="Archibald J.M."/>
        </authorList>
    </citation>
    <scope>NUCLEOTIDE SEQUENCE</scope>
    <source>
        <strain evidence="3 5">CCMP2712</strain>
    </source>
</reference>
<dbReference type="Proteomes" id="UP000011087">
    <property type="component" value="Unassembled WGS sequence"/>
</dbReference>
<sequence>MQNESGDEEDEEDEEDEAAEVEERREKLAVTSDQEGIRTGEEEEDVLFSRRSKMFRFNDEKKEWKERGLGELKLLLNRRTGRIRVLMRREETLKVCANHVVTKDLELQPMAGTDKAWTYFTADYSGINEMGEYTGEVYTELFAFRFKDPQAARDWKDAWLESGRKREKMAEEEMAQQQGSREEEEEEEEEEEASTSRCSEASPPARWAAARPRKETSRWETSLLSWEVLSSPSPPSRHPAAAEAGLT</sequence>
<dbReference type="PROSITE" id="PS50196">
    <property type="entry name" value="RANBD1"/>
    <property type="match status" value="1"/>
</dbReference>
<dbReference type="RefSeq" id="XP_005824001.1">
    <property type="nucleotide sequence ID" value="XM_005823944.1"/>
</dbReference>
<dbReference type="OrthoDB" id="2357150at2759"/>
<gene>
    <name evidence="3" type="ORF">GUITHDRAFT_78472</name>
</gene>
<dbReference type="Pfam" id="PF00638">
    <property type="entry name" value="Ran_BP1"/>
    <property type="match status" value="1"/>
</dbReference>
<feature type="compositionally biased region" description="Acidic residues" evidence="1">
    <location>
        <begin position="182"/>
        <end position="193"/>
    </location>
</feature>
<dbReference type="EMBL" id="JH993064">
    <property type="protein sequence ID" value="EKX37021.1"/>
    <property type="molecule type" value="Genomic_DNA"/>
</dbReference>
<feature type="region of interest" description="Disordered" evidence="1">
    <location>
        <begin position="166"/>
        <end position="247"/>
    </location>
</feature>
<dbReference type="OMA" id="HYIYPNK"/>
<dbReference type="Gene3D" id="2.30.29.30">
    <property type="entry name" value="Pleckstrin-homology domain (PH domain)/Phosphotyrosine-binding domain (PTB)"/>
    <property type="match status" value="1"/>
</dbReference>
<dbReference type="InterPro" id="IPR011993">
    <property type="entry name" value="PH-like_dom_sf"/>
</dbReference>
<organism evidence="3">
    <name type="scientific">Guillardia theta (strain CCMP2712)</name>
    <name type="common">Cryptophyte</name>
    <dbReference type="NCBI Taxonomy" id="905079"/>
    <lineage>
        <taxon>Eukaryota</taxon>
        <taxon>Cryptophyceae</taxon>
        <taxon>Pyrenomonadales</taxon>
        <taxon>Geminigeraceae</taxon>
        <taxon>Guillardia</taxon>
    </lineage>
</organism>
<feature type="compositionally biased region" description="Low complexity" evidence="1">
    <location>
        <begin position="238"/>
        <end position="247"/>
    </location>
</feature>
<feature type="domain" description="RanBD1" evidence="2">
    <location>
        <begin position="24"/>
        <end position="168"/>
    </location>
</feature>
<dbReference type="STRING" id="905079.L1IL99"/>
<dbReference type="PaxDb" id="55529-EKX37021"/>
<dbReference type="GO" id="GO:0005737">
    <property type="term" value="C:cytoplasm"/>
    <property type="evidence" value="ECO:0007669"/>
    <property type="project" value="TreeGrafter"/>
</dbReference>
<evidence type="ECO:0000313" key="4">
    <source>
        <dbReference type="EnsemblProtists" id="EKX37021"/>
    </source>
</evidence>
<accession>L1IL99</accession>
<evidence type="ECO:0000256" key="1">
    <source>
        <dbReference type="SAM" id="MobiDB-lite"/>
    </source>
</evidence>
<proteinExistence type="predicted"/>
<feature type="region of interest" description="Disordered" evidence="1">
    <location>
        <begin position="1"/>
        <end position="44"/>
    </location>
</feature>
<dbReference type="GO" id="GO:0005096">
    <property type="term" value="F:GTPase activator activity"/>
    <property type="evidence" value="ECO:0007669"/>
    <property type="project" value="TreeGrafter"/>
</dbReference>
<dbReference type="InterPro" id="IPR000156">
    <property type="entry name" value="Ran_bind_dom"/>
</dbReference>
<dbReference type="GO" id="GO:0005643">
    <property type="term" value="C:nuclear pore"/>
    <property type="evidence" value="ECO:0007669"/>
    <property type="project" value="TreeGrafter"/>
</dbReference>
<dbReference type="PANTHER" id="PTHR23138">
    <property type="entry name" value="RAN BINDING PROTEIN"/>
    <property type="match status" value="1"/>
</dbReference>
<feature type="compositionally biased region" description="Acidic residues" evidence="1">
    <location>
        <begin position="1"/>
        <end position="20"/>
    </location>
</feature>